<name>A0ABT0HQ43_9BACT</name>
<feature type="domain" description="SMP-30/Gluconolactonase/LRE-like region" evidence="3">
    <location>
        <begin position="62"/>
        <end position="326"/>
    </location>
</feature>
<evidence type="ECO:0000313" key="4">
    <source>
        <dbReference type="EMBL" id="MCK8494291.1"/>
    </source>
</evidence>
<dbReference type="Gene3D" id="2.120.10.30">
    <property type="entry name" value="TolB, C-terminal domain"/>
    <property type="match status" value="1"/>
</dbReference>
<dbReference type="InterPro" id="IPR013658">
    <property type="entry name" value="SGL"/>
</dbReference>
<dbReference type="RefSeq" id="WP_248478842.1">
    <property type="nucleotide sequence ID" value="NZ_JALPRF010000003.1"/>
</dbReference>
<reference evidence="4 5" key="1">
    <citation type="submission" date="2022-04" db="EMBL/GenBank/DDBJ databases">
        <title>Spirosoma sp. strain RP8 genome sequencing and assembly.</title>
        <authorList>
            <person name="Jung Y."/>
        </authorList>
    </citation>
    <scope>NUCLEOTIDE SEQUENCE [LARGE SCALE GENOMIC DNA]</scope>
    <source>
        <strain evidence="4 5">RP8</strain>
    </source>
</reference>
<accession>A0ABT0HQ43</accession>
<dbReference type="SUPFAM" id="SSF63829">
    <property type="entry name" value="Calcium-dependent phosphotriesterase"/>
    <property type="match status" value="1"/>
</dbReference>
<feature type="compositionally biased region" description="Polar residues" evidence="2">
    <location>
        <begin position="149"/>
        <end position="161"/>
    </location>
</feature>
<gene>
    <name evidence="4" type="ORF">M0L20_20660</name>
</gene>
<evidence type="ECO:0000256" key="1">
    <source>
        <dbReference type="ARBA" id="ARBA00022801"/>
    </source>
</evidence>
<dbReference type="PANTHER" id="PTHR47572">
    <property type="entry name" value="LIPOPROTEIN-RELATED"/>
    <property type="match status" value="1"/>
</dbReference>
<evidence type="ECO:0000256" key="2">
    <source>
        <dbReference type="SAM" id="MobiDB-lite"/>
    </source>
</evidence>
<dbReference type="Proteomes" id="UP001202180">
    <property type="component" value="Unassembled WGS sequence"/>
</dbReference>
<dbReference type="InterPro" id="IPR011042">
    <property type="entry name" value="6-blade_b-propeller_TolB-like"/>
</dbReference>
<evidence type="ECO:0000259" key="3">
    <source>
        <dbReference type="Pfam" id="PF08450"/>
    </source>
</evidence>
<keyword evidence="1" id="KW-0378">Hydrolase</keyword>
<comment type="caution">
    <text evidence="4">The sequence shown here is derived from an EMBL/GenBank/DDBJ whole genome shotgun (WGS) entry which is preliminary data.</text>
</comment>
<dbReference type="Pfam" id="PF08450">
    <property type="entry name" value="SGL"/>
    <property type="match status" value="1"/>
</dbReference>
<dbReference type="EMBL" id="JALPRF010000003">
    <property type="protein sequence ID" value="MCK8494291.1"/>
    <property type="molecule type" value="Genomic_DNA"/>
</dbReference>
<protein>
    <submittedName>
        <fullName evidence="4">SMP-30/gluconolactonase/LRE family protein</fullName>
    </submittedName>
</protein>
<proteinExistence type="predicted"/>
<keyword evidence="5" id="KW-1185">Reference proteome</keyword>
<organism evidence="4 5">
    <name type="scientific">Spirosoma liriopis</name>
    <dbReference type="NCBI Taxonomy" id="2937440"/>
    <lineage>
        <taxon>Bacteria</taxon>
        <taxon>Pseudomonadati</taxon>
        <taxon>Bacteroidota</taxon>
        <taxon>Cytophagia</taxon>
        <taxon>Cytophagales</taxon>
        <taxon>Cytophagaceae</taxon>
        <taxon>Spirosoma</taxon>
    </lineage>
</organism>
<evidence type="ECO:0000313" key="5">
    <source>
        <dbReference type="Proteomes" id="UP001202180"/>
    </source>
</evidence>
<feature type="region of interest" description="Disordered" evidence="2">
    <location>
        <begin position="141"/>
        <end position="161"/>
    </location>
</feature>
<sequence length="344" mass="37101">MNYSKYTTIIVVSQLFIGGLAVAQNQPYATIGQVVRIDPQVNQLIPSDAKIEIIASGFGHLEGPVWVRDSSYLLVNETKAQTTYKWSPKTGLSKFVEHNGYTGRLPYSEEPGSNGMTVDSKGQLIVCDHGDRRIAAMPLRGKGGKRTLTDNAQGKRYSSPNDVVAHTNGSLYFSDPPYGLPQQDKDPRKETTVNGVYRYAPNGTVTLLIKDLALPNGLAFSADGKTLFVSQSDSTKPLIMAYPVVADGSVGKGRVFYDGSSLPKFRPKEVFDGLKTDRDGNLWTSGPGGLLIISPAGKLIGRIDTGEVISNCAWGDDGSTLYLASSMFLCRIKTNAKGILPGSK</sequence>
<dbReference type="InterPro" id="IPR051262">
    <property type="entry name" value="SMP-30/CGR1_Lactonase"/>
</dbReference>
<dbReference type="PANTHER" id="PTHR47572:SF4">
    <property type="entry name" value="LACTONASE DRP35"/>
    <property type="match status" value="1"/>
</dbReference>